<feature type="transmembrane region" description="Helical" evidence="2">
    <location>
        <begin position="12"/>
        <end position="31"/>
    </location>
</feature>
<keyword evidence="2" id="KW-1133">Transmembrane helix</keyword>
<name>A0A414P7X9_9FIRM</name>
<evidence type="ECO:0000256" key="1">
    <source>
        <dbReference type="SAM" id="Coils"/>
    </source>
</evidence>
<keyword evidence="1" id="KW-0175">Coiled coil</keyword>
<organism evidence="3 4">
    <name type="scientific">[Ruminococcus] lactaris</name>
    <dbReference type="NCBI Taxonomy" id="46228"/>
    <lineage>
        <taxon>Bacteria</taxon>
        <taxon>Bacillati</taxon>
        <taxon>Bacillota</taxon>
        <taxon>Clostridia</taxon>
        <taxon>Lachnospirales</taxon>
        <taxon>Lachnospiraceae</taxon>
        <taxon>Mediterraneibacter</taxon>
    </lineage>
</organism>
<proteinExistence type="predicted"/>
<evidence type="ECO:0000313" key="4">
    <source>
        <dbReference type="Proteomes" id="UP000284902"/>
    </source>
</evidence>
<dbReference type="EMBL" id="QRHG01000006">
    <property type="protein sequence ID" value="RHF62320.1"/>
    <property type="molecule type" value="Genomic_DNA"/>
</dbReference>
<evidence type="ECO:0000313" key="3">
    <source>
        <dbReference type="EMBL" id="RHF62320.1"/>
    </source>
</evidence>
<sequence>MNTKKIKEIGKWMMIIGSSIFTAGAGCYWAASHVERKEDKLIHERKMHQIEEEERVKVLKLKEEKLKAETEKDHAYCLKINQMDDEAFAKYHAEQIAKANDTVIKDAERTKKDAEAEIVKVRLETKEKINRIREECLKKVEAADKKRDDALEKYDAINTLFTNKDEILRAKEALDAAVEKDKRNKEDRDELLESIKAMLED</sequence>
<keyword evidence="2" id="KW-0812">Transmembrane</keyword>
<dbReference type="PROSITE" id="PS51257">
    <property type="entry name" value="PROKAR_LIPOPROTEIN"/>
    <property type="match status" value="1"/>
</dbReference>
<dbReference type="AlphaFoldDB" id="A0A414P7X9"/>
<protein>
    <submittedName>
        <fullName evidence="3">Uncharacterized protein</fullName>
    </submittedName>
</protein>
<evidence type="ECO:0000256" key="2">
    <source>
        <dbReference type="SAM" id="Phobius"/>
    </source>
</evidence>
<feature type="coiled-coil region" evidence="1">
    <location>
        <begin position="97"/>
        <end position="153"/>
    </location>
</feature>
<reference evidence="3 4" key="1">
    <citation type="submission" date="2018-08" db="EMBL/GenBank/DDBJ databases">
        <title>A genome reference for cultivated species of the human gut microbiota.</title>
        <authorList>
            <person name="Zou Y."/>
            <person name="Xue W."/>
            <person name="Luo G."/>
        </authorList>
    </citation>
    <scope>NUCLEOTIDE SEQUENCE [LARGE SCALE GENOMIC DNA]</scope>
    <source>
        <strain evidence="3 4">AM25-1LB</strain>
    </source>
</reference>
<dbReference type="Proteomes" id="UP000284902">
    <property type="component" value="Unassembled WGS sequence"/>
</dbReference>
<keyword evidence="2" id="KW-0472">Membrane</keyword>
<gene>
    <name evidence="3" type="ORF">DW672_03510</name>
</gene>
<dbReference type="RefSeq" id="WP_118212570.1">
    <property type="nucleotide sequence ID" value="NZ_CBCSYD010000004.1"/>
</dbReference>
<accession>A0A414P7X9</accession>
<comment type="caution">
    <text evidence="3">The sequence shown here is derived from an EMBL/GenBank/DDBJ whole genome shotgun (WGS) entry which is preliminary data.</text>
</comment>